<accession>A0A843W194</accession>
<dbReference type="Proteomes" id="UP000652761">
    <property type="component" value="Unassembled WGS sequence"/>
</dbReference>
<evidence type="ECO:0000313" key="2">
    <source>
        <dbReference type="Proteomes" id="UP000652761"/>
    </source>
</evidence>
<evidence type="ECO:0000313" key="1">
    <source>
        <dbReference type="EMBL" id="MQM02989.1"/>
    </source>
</evidence>
<keyword evidence="2" id="KW-1185">Reference proteome</keyword>
<dbReference type="AlphaFoldDB" id="A0A843W194"/>
<reference evidence="1" key="1">
    <citation type="submission" date="2017-07" db="EMBL/GenBank/DDBJ databases">
        <title>Taro Niue Genome Assembly and Annotation.</title>
        <authorList>
            <person name="Atibalentja N."/>
            <person name="Keating K."/>
            <person name="Fields C.J."/>
        </authorList>
    </citation>
    <scope>NUCLEOTIDE SEQUENCE</scope>
    <source>
        <strain evidence="1">Niue_2</strain>
        <tissue evidence="1">Leaf</tissue>
    </source>
</reference>
<name>A0A843W194_COLES</name>
<organism evidence="1 2">
    <name type="scientific">Colocasia esculenta</name>
    <name type="common">Wild taro</name>
    <name type="synonym">Arum esculentum</name>
    <dbReference type="NCBI Taxonomy" id="4460"/>
    <lineage>
        <taxon>Eukaryota</taxon>
        <taxon>Viridiplantae</taxon>
        <taxon>Streptophyta</taxon>
        <taxon>Embryophyta</taxon>
        <taxon>Tracheophyta</taxon>
        <taxon>Spermatophyta</taxon>
        <taxon>Magnoliopsida</taxon>
        <taxon>Liliopsida</taxon>
        <taxon>Araceae</taxon>
        <taxon>Aroideae</taxon>
        <taxon>Colocasieae</taxon>
        <taxon>Colocasia</taxon>
    </lineage>
</organism>
<gene>
    <name evidence="1" type="ORF">Taro_035761</name>
</gene>
<sequence>MVGVSTCNLGQGVPLGPSGGNAAGCLPAFTDQRVVLFRFVGVPATLAGKGLLFEFIAYVTGLNSNPSGSSDTWVAARPSGVPRGSGRSGCYSCIRAQGSNEICNELITMAVLKKGTRALLARPCRVAFRDSLSQEFVAGRSWWRLLHRALPAV</sequence>
<protein>
    <submittedName>
        <fullName evidence="1">Uncharacterized protein</fullName>
    </submittedName>
</protein>
<dbReference type="EMBL" id="NMUH01002956">
    <property type="protein sequence ID" value="MQM02989.1"/>
    <property type="molecule type" value="Genomic_DNA"/>
</dbReference>
<comment type="caution">
    <text evidence="1">The sequence shown here is derived from an EMBL/GenBank/DDBJ whole genome shotgun (WGS) entry which is preliminary data.</text>
</comment>
<proteinExistence type="predicted"/>